<keyword evidence="3 9" id="KW-0732">Signal</keyword>
<evidence type="ECO:0000256" key="1">
    <source>
        <dbReference type="ARBA" id="ARBA00010541"/>
    </source>
</evidence>
<sequence>MALAAGIALTLLSFGPASAQTVRQVPASREDIQYSFAPLVRKVGPAVVNIYARAEVTERRISPLFDDPFFRRFFGDVFPGETRKRTAQSLGSGVIMREDGLVVTNAHVIKGADEITVVLADRREFDAKILIQDERTDLAVLRIETDGENLPYLQIRDSDELEVGDIVLAIGNPFGVGQTVTSGIISALARTALGITDYSFFIQTDAAINPGNSGGALISMDGRLVGVNTAIFSNQKGSGAGSVGIGFAVPSNMVRTILEGVDKGVIIRPWLGVSGQTMTTELAEQFGLPRPVGVAVTDVYPDGPAANAGIRVGDIVLKVSGREIVDEQALRYRVATRPLESIAEIEILRRGEIETVSVPMRPPLAQPAPDLRDLNGQHPLAGARVANLSPAFALENDLDDMARGVVVLKVARQSPAARIGLRPGDIVLEVNGEKIDLVATLERAMLSSQNAWRISIRREGQVLTTEIKS</sequence>
<dbReference type="InterPro" id="IPR001940">
    <property type="entry name" value="Peptidase_S1C"/>
</dbReference>
<evidence type="ECO:0000256" key="3">
    <source>
        <dbReference type="ARBA" id="ARBA00022729"/>
    </source>
</evidence>
<feature type="binding site" evidence="8">
    <location>
        <position position="107"/>
    </location>
    <ligand>
        <name>substrate</name>
    </ligand>
</feature>
<feature type="chain" id="PRO_5039913996" evidence="9">
    <location>
        <begin position="20"/>
        <end position="469"/>
    </location>
</feature>
<feature type="active site" description="Charge relay system" evidence="7">
    <location>
        <position position="107"/>
    </location>
</feature>
<keyword evidence="5 11" id="KW-0378">Hydrolase</keyword>
<feature type="active site" description="Charge relay system" evidence="7">
    <location>
        <position position="137"/>
    </location>
</feature>
<dbReference type="Pfam" id="PF13365">
    <property type="entry name" value="Trypsin_2"/>
    <property type="match status" value="1"/>
</dbReference>
<feature type="binding site" evidence="8">
    <location>
        <begin position="211"/>
        <end position="213"/>
    </location>
    <ligand>
        <name>substrate</name>
    </ligand>
</feature>
<feature type="active site" description="Charge relay system" evidence="7">
    <location>
        <position position="213"/>
    </location>
</feature>
<evidence type="ECO:0000313" key="12">
    <source>
        <dbReference type="Proteomes" id="UP001060336"/>
    </source>
</evidence>
<dbReference type="Pfam" id="PF13180">
    <property type="entry name" value="PDZ_2"/>
    <property type="match status" value="2"/>
</dbReference>
<evidence type="ECO:0000259" key="10">
    <source>
        <dbReference type="PROSITE" id="PS50106"/>
    </source>
</evidence>
<evidence type="ECO:0000313" key="11">
    <source>
        <dbReference type="EMBL" id="UUX48683.1"/>
    </source>
</evidence>
<feature type="signal peptide" evidence="9">
    <location>
        <begin position="1"/>
        <end position="19"/>
    </location>
</feature>
<dbReference type="PROSITE" id="PS50106">
    <property type="entry name" value="PDZ"/>
    <property type="match status" value="2"/>
</dbReference>
<evidence type="ECO:0000256" key="9">
    <source>
        <dbReference type="SAM" id="SignalP"/>
    </source>
</evidence>
<feature type="binding site" evidence="8">
    <location>
        <begin position="271"/>
        <end position="275"/>
    </location>
    <ligand>
        <name>substrate</name>
    </ligand>
</feature>
<dbReference type="Gene3D" id="2.40.10.120">
    <property type="match status" value="1"/>
</dbReference>
<dbReference type="InterPro" id="IPR009003">
    <property type="entry name" value="Peptidase_S1_PA"/>
</dbReference>
<name>A0A9J7AM13_9PROT</name>
<evidence type="ECO:0000256" key="5">
    <source>
        <dbReference type="ARBA" id="ARBA00022801"/>
    </source>
</evidence>
<gene>
    <name evidence="11" type="ORF">NUH88_14860</name>
</gene>
<comment type="similarity">
    <text evidence="1">Belongs to the peptidase S1C family.</text>
</comment>
<protein>
    <submittedName>
        <fullName evidence="11">Do family serine endopeptidase</fullName>
        <ecNumber evidence="11">3.4.21.107</ecNumber>
    </submittedName>
</protein>
<dbReference type="NCBIfam" id="TIGR02037">
    <property type="entry name" value="degP_htrA_DO"/>
    <property type="match status" value="1"/>
</dbReference>
<dbReference type="InterPro" id="IPR036034">
    <property type="entry name" value="PDZ_sf"/>
</dbReference>
<dbReference type="GO" id="GO:0006508">
    <property type="term" value="P:proteolysis"/>
    <property type="evidence" value="ECO:0007669"/>
    <property type="project" value="UniProtKB-KW"/>
</dbReference>
<dbReference type="SUPFAM" id="SSF50494">
    <property type="entry name" value="Trypsin-like serine proteases"/>
    <property type="match status" value="1"/>
</dbReference>
<dbReference type="PANTHER" id="PTHR22939:SF129">
    <property type="entry name" value="SERINE PROTEASE HTRA2, MITOCHONDRIAL"/>
    <property type="match status" value="1"/>
</dbReference>
<keyword evidence="6" id="KW-0720">Serine protease</keyword>
<proteinExistence type="inferred from homology"/>
<feature type="domain" description="PDZ" evidence="10">
    <location>
        <begin position="255"/>
        <end position="324"/>
    </location>
</feature>
<dbReference type="EMBL" id="CP102480">
    <property type="protein sequence ID" value="UUX48683.1"/>
    <property type="molecule type" value="Genomic_DNA"/>
</dbReference>
<reference evidence="11" key="1">
    <citation type="submission" date="2022-08" db="EMBL/GenBank/DDBJ databases">
        <title>Nisaea acidiphila sp. nov., isolated from a marine algal debris and emended description of the genus Nisaea Urios et al. 2008.</title>
        <authorList>
            <person name="Kwon K."/>
        </authorList>
    </citation>
    <scope>NUCLEOTIDE SEQUENCE</scope>
    <source>
        <strain evidence="11">MEBiC11861</strain>
    </source>
</reference>
<evidence type="ECO:0000256" key="4">
    <source>
        <dbReference type="ARBA" id="ARBA00022737"/>
    </source>
</evidence>
<feature type="binding site" evidence="8">
    <location>
        <position position="137"/>
    </location>
    <ligand>
        <name>substrate</name>
    </ligand>
</feature>
<dbReference type="Proteomes" id="UP001060336">
    <property type="component" value="Chromosome"/>
</dbReference>
<dbReference type="InterPro" id="IPR011782">
    <property type="entry name" value="Pept_S1C_Do"/>
</dbReference>
<organism evidence="11 12">
    <name type="scientific">Nisaea acidiphila</name>
    <dbReference type="NCBI Taxonomy" id="1862145"/>
    <lineage>
        <taxon>Bacteria</taxon>
        <taxon>Pseudomonadati</taxon>
        <taxon>Pseudomonadota</taxon>
        <taxon>Alphaproteobacteria</taxon>
        <taxon>Rhodospirillales</taxon>
        <taxon>Thalassobaculaceae</taxon>
        <taxon>Nisaea</taxon>
    </lineage>
</organism>
<dbReference type="GO" id="GO:0004252">
    <property type="term" value="F:serine-type endopeptidase activity"/>
    <property type="evidence" value="ECO:0007669"/>
    <property type="project" value="InterPro"/>
</dbReference>
<dbReference type="EC" id="3.4.21.107" evidence="11"/>
<dbReference type="Gene3D" id="2.30.42.10">
    <property type="match status" value="2"/>
</dbReference>
<dbReference type="RefSeq" id="WP_257767185.1">
    <property type="nucleotide sequence ID" value="NZ_CP102480.1"/>
</dbReference>
<dbReference type="KEGG" id="naci:NUH88_14860"/>
<accession>A0A9J7AM13</accession>
<evidence type="ECO:0000256" key="8">
    <source>
        <dbReference type="PIRSR" id="PIRSR611782-2"/>
    </source>
</evidence>
<dbReference type="PRINTS" id="PR00834">
    <property type="entry name" value="PROTEASES2C"/>
</dbReference>
<evidence type="ECO:0000256" key="6">
    <source>
        <dbReference type="ARBA" id="ARBA00022825"/>
    </source>
</evidence>
<evidence type="ECO:0000256" key="2">
    <source>
        <dbReference type="ARBA" id="ARBA00022670"/>
    </source>
</evidence>
<dbReference type="InterPro" id="IPR001478">
    <property type="entry name" value="PDZ"/>
</dbReference>
<dbReference type="SMART" id="SM00228">
    <property type="entry name" value="PDZ"/>
    <property type="match status" value="2"/>
</dbReference>
<dbReference type="PANTHER" id="PTHR22939">
    <property type="entry name" value="SERINE PROTEASE FAMILY S1C HTRA-RELATED"/>
    <property type="match status" value="1"/>
</dbReference>
<evidence type="ECO:0000256" key="7">
    <source>
        <dbReference type="PIRSR" id="PIRSR611782-1"/>
    </source>
</evidence>
<keyword evidence="2" id="KW-0645">Protease</keyword>
<dbReference type="SUPFAM" id="SSF50156">
    <property type="entry name" value="PDZ domain-like"/>
    <property type="match status" value="2"/>
</dbReference>
<dbReference type="AlphaFoldDB" id="A0A9J7AM13"/>
<keyword evidence="12" id="KW-1185">Reference proteome</keyword>
<keyword evidence="4" id="KW-0677">Repeat</keyword>
<feature type="domain" description="PDZ" evidence="10">
    <location>
        <begin position="404"/>
        <end position="435"/>
    </location>
</feature>